<evidence type="ECO:0000313" key="2">
    <source>
        <dbReference type="EMBL" id="KKQ07902.1"/>
    </source>
</evidence>
<feature type="transmembrane region" description="Helical" evidence="1">
    <location>
        <begin position="12"/>
        <end position="32"/>
    </location>
</feature>
<sequence length="42" mass="4832">MANGYGKRPLWQWVLIYLIVGGVIYFAIYYFFIGGSGSYSYP</sequence>
<keyword evidence="1" id="KW-0812">Transmembrane</keyword>
<keyword evidence="1" id="KW-1133">Transmembrane helix</keyword>
<accession>A0A0G0EQV4</accession>
<dbReference type="AlphaFoldDB" id="A0A0G0EQV4"/>
<protein>
    <submittedName>
        <fullName evidence="2">Uncharacterized protein</fullName>
    </submittedName>
</protein>
<gene>
    <name evidence="2" type="ORF">US19_C0035G0013</name>
</gene>
<name>A0A0G0EQV4_9BACT</name>
<dbReference type="Proteomes" id="UP000034492">
    <property type="component" value="Unassembled WGS sequence"/>
</dbReference>
<keyword evidence="1" id="KW-0472">Membrane</keyword>
<reference evidence="2 3" key="1">
    <citation type="journal article" date="2015" name="Nature">
        <title>rRNA introns, odd ribosomes, and small enigmatic genomes across a large radiation of phyla.</title>
        <authorList>
            <person name="Brown C.T."/>
            <person name="Hug L.A."/>
            <person name="Thomas B.C."/>
            <person name="Sharon I."/>
            <person name="Castelle C.J."/>
            <person name="Singh A."/>
            <person name="Wilkins M.J."/>
            <person name="Williams K.H."/>
            <person name="Banfield J.F."/>
        </authorList>
    </citation>
    <scope>NUCLEOTIDE SEQUENCE [LARGE SCALE GENOMIC DNA]</scope>
</reference>
<dbReference type="EMBL" id="LBSA01000035">
    <property type="protein sequence ID" value="KKQ07902.1"/>
    <property type="molecule type" value="Genomic_DNA"/>
</dbReference>
<organism evidence="2 3">
    <name type="scientific">Candidatus Daviesbacteria bacterium GW2011_GWB1_36_5</name>
    <dbReference type="NCBI Taxonomy" id="1618426"/>
    <lineage>
        <taxon>Bacteria</taxon>
        <taxon>Candidatus Daviesiibacteriota</taxon>
    </lineage>
</organism>
<comment type="caution">
    <text evidence="2">The sequence shown here is derived from an EMBL/GenBank/DDBJ whole genome shotgun (WGS) entry which is preliminary data.</text>
</comment>
<proteinExistence type="predicted"/>
<evidence type="ECO:0000313" key="3">
    <source>
        <dbReference type="Proteomes" id="UP000034492"/>
    </source>
</evidence>
<evidence type="ECO:0000256" key="1">
    <source>
        <dbReference type="SAM" id="Phobius"/>
    </source>
</evidence>